<evidence type="ECO:0000259" key="5">
    <source>
        <dbReference type="Pfam" id="PF02518"/>
    </source>
</evidence>
<keyword evidence="2 6" id="KW-0418">Kinase</keyword>
<dbReference type="Pfam" id="PF02518">
    <property type="entry name" value="HATPase_c"/>
    <property type="match status" value="1"/>
</dbReference>
<dbReference type="Gene3D" id="3.30.565.10">
    <property type="entry name" value="Histidine kinase-like ATPase, C-terminal domain"/>
    <property type="match status" value="1"/>
</dbReference>
<feature type="transmembrane region" description="Helical" evidence="4">
    <location>
        <begin position="106"/>
        <end position="126"/>
    </location>
</feature>
<feature type="transmembrane region" description="Helical" evidence="4">
    <location>
        <begin position="73"/>
        <end position="94"/>
    </location>
</feature>
<evidence type="ECO:0000256" key="3">
    <source>
        <dbReference type="ARBA" id="ARBA00023012"/>
    </source>
</evidence>
<protein>
    <submittedName>
        <fullName evidence="6">Signal transduction histidine kinase</fullName>
    </submittedName>
</protein>
<dbReference type="InterPro" id="IPR050482">
    <property type="entry name" value="Sensor_HK_TwoCompSys"/>
</dbReference>
<dbReference type="Proteomes" id="UP001549257">
    <property type="component" value="Unassembled WGS sequence"/>
</dbReference>
<keyword evidence="4" id="KW-1133">Transmembrane helix</keyword>
<keyword evidence="4" id="KW-0472">Membrane</keyword>
<feature type="domain" description="Histidine kinase/HSP90-like ATPase" evidence="5">
    <location>
        <begin position="304"/>
        <end position="394"/>
    </location>
</feature>
<keyword evidence="7" id="KW-1185">Reference proteome</keyword>
<proteinExistence type="predicted"/>
<dbReference type="SUPFAM" id="SSF55874">
    <property type="entry name" value="ATPase domain of HSP90 chaperone/DNA topoisomerase II/histidine kinase"/>
    <property type="match status" value="1"/>
</dbReference>
<feature type="transmembrane region" description="Helical" evidence="4">
    <location>
        <begin position="21"/>
        <end position="41"/>
    </location>
</feature>
<evidence type="ECO:0000313" key="7">
    <source>
        <dbReference type="Proteomes" id="UP001549257"/>
    </source>
</evidence>
<keyword evidence="3" id="KW-0902">Two-component regulatory system</keyword>
<accession>A0ABV2QRK1</accession>
<evidence type="ECO:0000313" key="6">
    <source>
        <dbReference type="EMBL" id="MET4583681.1"/>
    </source>
</evidence>
<feature type="transmembrane region" description="Helical" evidence="4">
    <location>
        <begin position="158"/>
        <end position="176"/>
    </location>
</feature>
<dbReference type="PANTHER" id="PTHR24421">
    <property type="entry name" value="NITRATE/NITRITE SENSOR PROTEIN NARX-RELATED"/>
    <property type="match status" value="1"/>
</dbReference>
<keyword evidence="1" id="KW-0808">Transferase</keyword>
<comment type="caution">
    <text evidence="6">The sequence shown here is derived from an EMBL/GenBank/DDBJ whole genome shotgun (WGS) entry which is preliminary data.</text>
</comment>
<organism evidence="6 7">
    <name type="scientific">Conyzicola nivalis</name>
    <dbReference type="NCBI Taxonomy" id="1477021"/>
    <lineage>
        <taxon>Bacteria</taxon>
        <taxon>Bacillati</taxon>
        <taxon>Actinomycetota</taxon>
        <taxon>Actinomycetes</taxon>
        <taxon>Micrococcales</taxon>
        <taxon>Microbacteriaceae</taxon>
        <taxon>Conyzicola</taxon>
    </lineage>
</organism>
<keyword evidence="4" id="KW-0812">Transmembrane</keyword>
<reference evidence="6 7" key="1">
    <citation type="submission" date="2024-06" db="EMBL/GenBank/DDBJ databases">
        <title>Sorghum-associated microbial communities from plants grown in Nebraska, USA.</title>
        <authorList>
            <person name="Schachtman D."/>
        </authorList>
    </citation>
    <scope>NUCLEOTIDE SEQUENCE [LARGE SCALE GENOMIC DNA]</scope>
    <source>
        <strain evidence="6 7">2857</strain>
    </source>
</reference>
<evidence type="ECO:0000256" key="2">
    <source>
        <dbReference type="ARBA" id="ARBA00022777"/>
    </source>
</evidence>
<dbReference type="InterPro" id="IPR003594">
    <property type="entry name" value="HATPase_dom"/>
</dbReference>
<feature type="transmembrane region" description="Helical" evidence="4">
    <location>
        <begin position="47"/>
        <end position="66"/>
    </location>
</feature>
<sequence>MSLGLPGHLAPHSESRAFARASHVIALVCLVGAALLVATVQQSRPGAILWPALVALVPIFIVLWMVERYRSWFFSITYVIVGAASLYWFVLAGTSQFVGEAATDSFVFTLPKVALIFVGGAGLGVWRMIGWSSAGLVAGEIATLLAALQTGAQIAPDLTAFAVYAISAILLSLLGLSRNRLKRAQPSLQRAARDEHLSDIRHRIEVRAAAMLHDTILNHLAAVANAPDGELGDELRSRIERDLQILVGEEWLVDADDSETAEGRAGWYASRLFRALDEARELGLEVVLSGDRTAVTRLDPARQVAVALAVKQCLVNVLKHADTNVAEVVIYGSGDEVSIMIIDGGKGFSERETSVDRLGLRQSVRKRIESVDGSVQVWSTPGTGTSILIRLPAKGPAVRERAL</sequence>
<dbReference type="GO" id="GO:0016301">
    <property type="term" value="F:kinase activity"/>
    <property type="evidence" value="ECO:0007669"/>
    <property type="project" value="UniProtKB-KW"/>
</dbReference>
<evidence type="ECO:0000256" key="4">
    <source>
        <dbReference type="SAM" id="Phobius"/>
    </source>
</evidence>
<evidence type="ECO:0000256" key="1">
    <source>
        <dbReference type="ARBA" id="ARBA00022679"/>
    </source>
</evidence>
<dbReference type="PANTHER" id="PTHR24421:SF61">
    <property type="entry name" value="OXYGEN SENSOR HISTIDINE KINASE NREB"/>
    <property type="match status" value="1"/>
</dbReference>
<dbReference type="InterPro" id="IPR036890">
    <property type="entry name" value="HATPase_C_sf"/>
</dbReference>
<name>A0ABV2QRK1_9MICO</name>
<gene>
    <name evidence="6" type="ORF">ABIE21_003207</name>
</gene>
<dbReference type="EMBL" id="JBEPSJ010000004">
    <property type="protein sequence ID" value="MET4583681.1"/>
    <property type="molecule type" value="Genomic_DNA"/>
</dbReference>